<gene>
    <name evidence="8" type="ORF">NCTC13652_00031</name>
</gene>
<feature type="transmembrane region" description="Helical" evidence="6">
    <location>
        <begin position="48"/>
        <end position="69"/>
    </location>
</feature>
<protein>
    <submittedName>
        <fullName evidence="8">EamA-like transporter family</fullName>
    </submittedName>
</protein>
<dbReference type="RefSeq" id="WP_197720481.1">
    <property type="nucleotide sequence ID" value="NZ_JAKDOF010000236.1"/>
</dbReference>
<keyword evidence="9" id="KW-1185">Reference proteome</keyword>
<feature type="transmembrane region" description="Helical" evidence="6">
    <location>
        <begin position="81"/>
        <end position="101"/>
    </location>
</feature>
<feature type="domain" description="EamA" evidence="7">
    <location>
        <begin position="19"/>
        <end position="151"/>
    </location>
</feature>
<dbReference type="InterPro" id="IPR000620">
    <property type="entry name" value="EamA_dom"/>
</dbReference>
<proteinExistence type="inferred from homology"/>
<evidence type="ECO:0000256" key="3">
    <source>
        <dbReference type="ARBA" id="ARBA00022692"/>
    </source>
</evidence>
<evidence type="ECO:0000313" key="8">
    <source>
        <dbReference type="EMBL" id="VEI01880.1"/>
    </source>
</evidence>
<feature type="transmembrane region" description="Helical" evidence="6">
    <location>
        <begin position="135"/>
        <end position="155"/>
    </location>
</feature>
<comment type="similarity">
    <text evidence="2">Belongs to the EamA transporter family.</text>
</comment>
<reference evidence="8 9" key="1">
    <citation type="submission" date="2018-12" db="EMBL/GenBank/DDBJ databases">
        <authorList>
            <consortium name="Pathogen Informatics"/>
        </authorList>
    </citation>
    <scope>NUCLEOTIDE SEQUENCE [LARGE SCALE GENOMIC DNA]</scope>
    <source>
        <strain evidence="8 9">NCTC13652</strain>
    </source>
</reference>
<evidence type="ECO:0000313" key="9">
    <source>
        <dbReference type="Proteomes" id="UP000277858"/>
    </source>
</evidence>
<comment type="subcellular location">
    <subcellularLocation>
        <location evidence="1">Membrane</location>
        <topology evidence="1">Multi-pass membrane protein</topology>
    </subcellularLocation>
</comment>
<evidence type="ECO:0000256" key="4">
    <source>
        <dbReference type="ARBA" id="ARBA00022989"/>
    </source>
</evidence>
<dbReference type="SUPFAM" id="SSF103481">
    <property type="entry name" value="Multidrug resistance efflux transporter EmrE"/>
    <property type="match status" value="1"/>
</dbReference>
<keyword evidence="3 6" id="KW-0812">Transmembrane</keyword>
<feature type="transmembrane region" description="Helical" evidence="6">
    <location>
        <begin position="198"/>
        <end position="216"/>
    </location>
</feature>
<organism evidence="8 9">
    <name type="scientific">Acidipropionibacterium jensenii</name>
    <dbReference type="NCBI Taxonomy" id="1749"/>
    <lineage>
        <taxon>Bacteria</taxon>
        <taxon>Bacillati</taxon>
        <taxon>Actinomycetota</taxon>
        <taxon>Actinomycetes</taxon>
        <taxon>Propionibacteriales</taxon>
        <taxon>Propionibacteriaceae</taxon>
        <taxon>Acidipropionibacterium</taxon>
    </lineage>
</organism>
<dbReference type="EMBL" id="LR134473">
    <property type="protein sequence ID" value="VEI01880.1"/>
    <property type="molecule type" value="Genomic_DNA"/>
</dbReference>
<feature type="transmembrane region" description="Helical" evidence="6">
    <location>
        <begin position="107"/>
        <end position="126"/>
    </location>
</feature>
<accession>A0A448NVC3</accession>
<name>A0A448NVC3_9ACTN</name>
<evidence type="ECO:0000256" key="6">
    <source>
        <dbReference type="SAM" id="Phobius"/>
    </source>
</evidence>
<dbReference type="InterPro" id="IPR050638">
    <property type="entry name" value="AA-Vitamin_Transporters"/>
</dbReference>
<feature type="transmembrane region" description="Helical" evidence="6">
    <location>
        <begin position="167"/>
        <end position="186"/>
    </location>
</feature>
<evidence type="ECO:0000256" key="2">
    <source>
        <dbReference type="ARBA" id="ARBA00007362"/>
    </source>
</evidence>
<keyword evidence="4 6" id="KW-1133">Transmembrane helix</keyword>
<dbReference type="PANTHER" id="PTHR32322">
    <property type="entry name" value="INNER MEMBRANE TRANSPORTER"/>
    <property type="match status" value="1"/>
</dbReference>
<dbReference type="PANTHER" id="PTHR32322:SF2">
    <property type="entry name" value="EAMA DOMAIN-CONTAINING PROTEIN"/>
    <property type="match status" value="1"/>
</dbReference>
<dbReference type="AlphaFoldDB" id="A0A448NVC3"/>
<dbReference type="Pfam" id="PF00892">
    <property type="entry name" value="EamA"/>
    <property type="match status" value="1"/>
</dbReference>
<sequence>MTTDTRVNRKTRATSTGSTGLIWGALGVLGFSLTLPMTKVAVSQFSAVFATSARAVIGAVLAALTLLVLRQTLPSRRQWVRLTVISFGVVLGFPLFTTLGLTTTSASHSAVVVGLLPAATAVAASIRGHEHPRPVFWVFTAAGALTVVMFSMMQSASMHLVLEPGDLWLFAAVVAAAVGYAEGGLVSRELGAWQTICWALLLAAPVMGTLALVTGLREIHTLPGPGPWRRWATSAS</sequence>
<dbReference type="Proteomes" id="UP000277858">
    <property type="component" value="Chromosome"/>
</dbReference>
<dbReference type="GO" id="GO:0016020">
    <property type="term" value="C:membrane"/>
    <property type="evidence" value="ECO:0007669"/>
    <property type="project" value="UniProtKB-SubCell"/>
</dbReference>
<evidence type="ECO:0000259" key="7">
    <source>
        <dbReference type="Pfam" id="PF00892"/>
    </source>
</evidence>
<evidence type="ECO:0000256" key="5">
    <source>
        <dbReference type="ARBA" id="ARBA00023136"/>
    </source>
</evidence>
<evidence type="ECO:0000256" key="1">
    <source>
        <dbReference type="ARBA" id="ARBA00004141"/>
    </source>
</evidence>
<keyword evidence="5 6" id="KW-0472">Membrane</keyword>
<dbReference type="STRING" id="1122997.GCA_000425285_02025"/>
<dbReference type="InterPro" id="IPR037185">
    <property type="entry name" value="EmrE-like"/>
</dbReference>
<feature type="transmembrane region" description="Helical" evidence="6">
    <location>
        <begin position="21"/>
        <end position="42"/>
    </location>
</feature>